<proteinExistence type="predicted"/>
<keyword evidence="1" id="KW-0472">Membrane</keyword>
<evidence type="ECO:0000313" key="2">
    <source>
        <dbReference type="EMBL" id="MBE0344641.1"/>
    </source>
</evidence>
<evidence type="ECO:0000256" key="1">
    <source>
        <dbReference type="SAM" id="Phobius"/>
    </source>
</evidence>
<sequence>MRQYANVYKSLSKAACNSWSLFVVLASLAYVLKESRVVAKITANFFVTFFMC</sequence>
<comment type="caution">
    <text evidence="2">The sequence shown here is derived from an EMBL/GenBank/DDBJ whole genome shotgun (WGS) entry which is preliminary data.</text>
</comment>
<evidence type="ECO:0000313" key="3">
    <source>
        <dbReference type="Proteomes" id="UP000660708"/>
    </source>
</evidence>
<dbReference type="AlphaFoldDB" id="A0A8I0T1K0"/>
<accession>A0A8I0T1K0</accession>
<dbReference type="EMBL" id="AQHF01000016">
    <property type="protein sequence ID" value="MBE0344641.1"/>
    <property type="molecule type" value="Genomic_DNA"/>
</dbReference>
<keyword evidence="1" id="KW-0812">Transmembrane</keyword>
<keyword evidence="3" id="KW-1185">Reference proteome</keyword>
<feature type="transmembrane region" description="Helical" evidence="1">
    <location>
        <begin position="12"/>
        <end position="32"/>
    </location>
</feature>
<dbReference type="Proteomes" id="UP000660708">
    <property type="component" value="Unassembled WGS sequence"/>
</dbReference>
<gene>
    <name evidence="2" type="ORF">PPEP_a6000</name>
</gene>
<organism evidence="2 3">
    <name type="scientific">Pseudoalteromonas peptidolytica F12-50-A1</name>
    <dbReference type="NCBI Taxonomy" id="1315280"/>
    <lineage>
        <taxon>Bacteria</taxon>
        <taxon>Pseudomonadati</taxon>
        <taxon>Pseudomonadota</taxon>
        <taxon>Gammaproteobacteria</taxon>
        <taxon>Alteromonadales</taxon>
        <taxon>Pseudoalteromonadaceae</taxon>
        <taxon>Pseudoalteromonas</taxon>
    </lineage>
</organism>
<reference evidence="2 3" key="1">
    <citation type="submission" date="2015-06" db="EMBL/GenBank/DDBJ databases">
        <title>Genome sequence of Pseudoalteromonas peptidolytica.</title>
        <authorList>
            <person name="Xie B.-B."/>
            <person name="Rong J.-C."/>
            <person name="Qin Q.-L."/>
            <person name="Zhang Y.-Z."/>
        </authorList>
    </citation>
    <scope>NUCLEOTIDE SEQUENCE [LARGE SCALE GENOMIC DNA]</scope>
    <source>
        <strain evidence="2 3">F12-50-A1</strain>
    </source>
</reference>
<name>A0A8I0T1K0_9GAMM</name>
<keyword evidence="1" id="KW-1133">Transmembrane helix</keyword>
<protein>
    <submittedName>
        <fullName evidence="2">Biosynthetic protein</fullName>
    </submittedName>
</protein>